<gene>
    <name evidence="2" type="primary">dmsD</name>
    <name evidence="3" type="ORF">EDC45_0235</name>
</gene>
<dbReference type="GO" id="GO:0005048">
    <property type="term" value="F:signal sequence binding"/>
    <property type="evidence" value="ECO:0007669"/>
    <property type="project" value="InterPro"/>
</dbReference>
<reference evidence="3 4" key="1">
    <citation type="submission" date="2019-03" db="EMBL/GenBank/DDBJ databases">
        <title>Genomic Encyclopedia of Type Strains, Phase IV (KMG-IV): sequencing the most valuable type-strain genomes for metagenomic binning, comparative biology and taxonomic classification.</title>
        <authorList>
            <person name="Goeker M."/>
        </authorList>
    </citation>
    <scope>NUCLEOTIDE SEQUENCE [LARGE SCALE GENOMIC DNA]</scope>
    <source>
        <strain evidence="3 4">DSM 28403</strain>
    </source>
</reference>
<dbReference type="OrthoDB" id="3174863at2"/>
<evidence type="ECO:0000313" key="3">
    <source>
        <dbReference type="EMBL" id="TDQ59579.1"/>
    </source>
</evidence>
<name>A0A4R6VFM9_9PAST</name>
<dbReference type="SUPFAM" id="SSF89155">
    <property type="entry name" value="TorD-like"/>
    <property type="match status" value="1"/>
</dbReference>
<dbReference type="InterPro" id="IPR036411">
    <property type="entry name" value="TorD-like_sf"/>
</dbReference>
<dbReference type="HAMAP" id="MF_00940">
    <property type="entry name" value="DmsD_chaperone"/>
    <property type="match status" value="1"/>
</dbReference>
<protein>
    <recommendedName>
        <fullName evidence="2">Probable Tat proofreading chaperone DmsD</fullName>
    </recommendedName>
    <alternativeName>
        <fullName evidence="2">DMSO reductase maturation protein</fullName>
    </alternativeName>
    <alternativeName>
        <fullName evidence="2">Twin-arginine leader-binding protein DmsD</fullName>
    </alternativeName>
</protein>
<dbReference type="AlphaFoldDB" id="A0A4R6VFM9"/>
<sequence length="201" mass="23516">MQQTLLQEISTYGRLLGAAFYYAPQAQEVKPILAFFERPNWIEDWHILTVSEEIQGLIRKGLSRDLDEAYQYLFIGPNALPAPPWGSVYLDREGVIFGDSLLELRTFLKWHKITFSLDLNEPEDHFGLMLMLAAYLAENHPPLLNEFLAQHLLTWSGRYLQLLAEQTDYPFYQALSLLAQQTLQRWQEKLMLEVPKLQLYR</sequence>
<comment type="function">
    <text evidence="2">Required for biogenesis/assembly of DMSO reductase, but not for the interaction of the DmsA signal peptide with the Tat system. May be part of a chaperone cascade complex that facilitates a folding-maturation pathway for the substrate protein.</text>
</comment>
<keyword evidence="1 2" id="KW-0143">Chaperone</keyword>
<accession>A0A4R6VFM9</accession>
<dbReference type="InterPro" id="IPR020945">
    <property type="entry name" value="DMSO/NO3_reduct_chaperone"/>
</dbReference>
<proteinExistence type="inferred from homology"/>
<evidence type="ECO:0000313" key="4">
    <source>
        <dbReference type="Proteomes" id="UP000295657"/>
    </source>
</evidence>
<dbReference type="Gene3D" id="1.10.3480.10">
    <property type="entry name" value="TorD-like"/>
    <property type="match status" value="1"/>
</dbReference>
<dbReference type="Pfam" id="PF02613">
    <property type="entry name" value="Nitrate_red_del"/>
    <property type="match status" value="1"/>
</dbReference>
<comment type="similarity">
    <text evidence="2">Belongs to the TorD/DmsD family. DmsD subfamily.</text>
</comment>
<dbReference type="RefSeq" id="WP_133542634.1">
    <property type="nucleotide sequence ID" value="NZ_SNYQ01000001.1"/>
</dbReference>
<evidence type="ECO:0000256" key="2">
    <source>
        <dbReference type="HAMAP-Rule" id="MF_00940"/>
    </source>
</evidence>
<dbReference type="PANTHER" id="PTHR34227">
    <property type="entry name" value="CHAPERONE PROTEIN YCDY"/>
    <property type="match status" value="1"/>
</dbReference>
<dbReference type="InterPro" id="IPR026269">
    <property type="entry name" value="DmsD-type"/>
</dbReference>
<dbReference type="NCBIfam" id="NF008632">
    <property type="entry name" value="PRK11621.1"/>
    <property type="match status" value="1"/>
</dbReference>
<dbReference type="EMBL" id="SNYQ01000001">
    <property type="protein sequence ID" value="TDQ59579.1"/>
    <property type="molecule type" value="Genomic_DNA"/>
</dbReference>
<keyword evidence="4" id="KW-1185">Reference proteome</keyword>
<dbReference type="PIRSF" id="PIRSF004690">
    <property type="entry name" value="DmsD"/>
    <property type="match status" value="1"/>
</dbReference>
<comment type="caution">
    <text evidence="3">The sequence shown here is derived from an EMBL/GenBank/DDBJ whole genome shotgun (WGS) entry which is preliminary data.</text>
</comment>
<dbReference type="InterPro" id="IPR050289">
    <property type="entry name" value="TorD/DmsD_chaperones"/>
</dbReference>
<dbReference type="PANTHER" id="PTHR34227:SF13">
    <property type="entry name" value="TAT PROOFREADING CHAPERONE DMSD-RELATED"/>
    <property type="match status" value="1"/>
</dbReference>
<evidence type="ECO:0000256" key="1">
    <source>
        <dbReference type="ARBA" id="ARBA00023186"/>
    </source>
</evidence>
<dbReference type="InterPro" id="IPR028611">
    <property type="entry name" value="DmsD_chaperone"/>
</dbReference>
<organism evidence="3 4">
    <name type="scientific">Mesocricetibacter intestinalis</name>
    <dbReference type="NCBI Taxonomy" id="1521930"/>
    <lineage>
        <taxon>Bacteria</taxon>
        <taxon>Pseudomonadati</taxon>
        <taxon>Pseudomonadota</taxon>
        <taxon>Gammaproteobacteria</taxon>
        <taxon>Pasteurellales</taxon>
        <taxon>Pasteurellaceae</taxon>
        <taxon>Mesocricetibacter</taxon>
    </lineage>
</organism>
<dbReference type="Proteomes" id="UP000295657">
    <property type="component" value="Unassembled WGS sequence"/>
</dbReference>